<feature type="region of interest" description="Disordered" evidence="1">
    <location>
        <begin position="1"/>
        <end position="47"/>
    </location>
</feature>
<feature type="compositionally biased region" description="Low complexity" evidence="1">
    <location>
        <begin position="23"/>
        <end position="45"/>
    </location>
</feature>
<sequence length="92" mass="10559">EERDAQEKDDNTKNSDAHDDANDSNTNSNKTTTTTSLPDLTTTKKAVSESNKIQLRNYIHQLLHKWKQEHENDKIVTIADLMHDEILQEDPS</sequence>
<comment type="caution">
    <text evidence="2">The sequence shown here is derived from an EMBL/GenBank/DDBJ whole genome shotgun (WGS) entry which is preliminary data.</text>
</comment>
<organism evidence="2 3">
    <name type="scientific">Rotaria magnacalcarata</name>
    <dbReference type="NCBI Taxonomy" id="392030"/>
    <lineage>
        <taxon>Eukaryota</taxon>
        <taxon>Metazoa</taxon>
        <taxon>Spiralia</taxon>
        <taxon>Gnathifera</taxon>
        <taxon>Rotifera</taxon>
        <taxon>Eurotatoria</taxon>
        <taxon>Bdelloidea</taxon>
        <taxon>Philodinida</taxon>
        <taxon>Philodinidae</taxon>
        <taxon>Rotaria</taxon>
    </lineage>
</organism>
<evidence type="ECO:0000313" key="3">
    <source>
        <dbReference type="Proteomes" id="UP000681967"/>
    </source>
</evidence>
<name>A0A8S3E470_9BILA</name>
<dbReference type="Proteomes" id="UP000681967">
    <property type="component" value="Unassembled WGS sequence"/>
</dbReference>
<reference evidence="2" key="1">
    <citation type="submission" date="2021-02" db="EMBL/GenBank/DDBJ databases">
        <authorList>
            <person name="Nowell W R."/>
        </authorList>
    </citation>
    <scope>NUCLEOTIDE SEQUENCE</scope>
</reference>
<feature type="compositionally biased region" description="Basic and acidic residues" evidence="1">
    <location>
        <begin position="1"/>
        <end position="21"/>
    </location>
</feature>
<dbReference type="EMBL" id="CAJOBH010227597">
    <property type="protein sequence ID" value="CAF5057973.1"/>
    <property type="molecule type" value="Genomic_DNA"/>
</dbReference>
<evidence type="ECO:0000256" key="1">
    <source>
        <dbReference type="SAM" id="MobiDB-lite"/>
    </source>
</evidence>
<protein>
    <submittedName>
        <fullName evidence="2">Uncharacterized protein</fullName>
    </submittedName>
</protein>
<dbReference type="AlphaFoldDB" id="A0A8S3E470"/>
<gene>
    <name evidence="2" type="ORF">BYL167_LOCUS58898</name>
</gene>
<evidence type="ECO:0000313" key="2">
    <source>
        <dbReference type="EMBL" id="CAF5057973.1"/>
    </source>
</evidence>
<feature type="non-terminal residue" evidence="2">
    <location>
        <position position="1"/>
    </location>
</feature>
<proteinExistence type="predicted"/>
<accession>A0A8S3E470</accession>